<dbReference type="Pfam" id="PF00551">
    <property type="entry name" value="Formyl_trans_N"/>
    <property type="match status" value="1"/>
</dbReference>
<dbReference type="CDD" id="cd08702">
    <property type="entry name" value="Arna_FMT_C"/>
    <property type="match status" value="1"/>
</dbReference>
<dbReference type="SUPFAM" id="SSF53328">
    <property type="entry name" value="Formyltransferase"/>
    <property type="match status" value="1"/>
</dbReference>
<organism evidence="3">
    <name type="scientific">Sediminibacterium sp. KACHI17</name>
    <dbReference type="NCBI Taxonomy" id="1751071"/>
    <lineage>
        <taxon>Bacteria</taxon>
        <taxon>Pseudomonadati</taxon>
        <taxon>Bacteroidota</taxon>
        <taxon>Chitinophagia</taxon>
        <taxon>Chitinophagales</taxon>
        <taxon>Chitinophagaceae</taxon>
        <taxon>Sediminibacterium</taxon>
    </lineage>
</organism>
<accession>A0AAT9GI97</accession>
<evidence type="ECO:0000313" key="3">
    <source>
        <dbReference type="EMBL" id="BFG70379.1"/>
    </source>
</evidence>
<feature type="domain" description="Formyl transferase C-terminal" evidence="2">
    <location>
        <begin position="203"/>
        <end position="283"/>
    </location>
</feature>
<dbReference type="SUPFAM" id="SSF50486">
    <property type="entry name" value="FMT C-terminal domain-like"/>
    <property type="match status" value="1"/>
</dbReference>
<dbReference type="Gene3D" id="3.40.50.12230">
    <property type="match status" value="1"/>
</dbReference>
<sequence>MRIVFIGCVDFSRAALMQLIQNRETVVGVITKSDSTFNADFCNLSNIAEEAGIPYKLVNDINHPNNVLWIRQLLPDIIFCFGWSNLLKKEILNSAPLGVVGYHPAMLPLNKGRHPLIWTKVLGLPEGGSTFFFMDEDADSGDILHQQSFVINFEDDASDIYKKMTSTALEQINIFIQLLKNGTYLRLSQDRTVGNHWRKRSFADGAIDFRMSTETICNLVRALTKPYVGAHCNVNGNHVKIWKVAPGNCYDLNLEPGKILSVVNGVIEVKTANSSICLVEHEFPVLPHPNKYLI</sequence>
<dbReference type="InterPro" id="IPR005793">
    <property type="entry name" value="Formyl_trans_C"/>
</dbReference>
<protein>
    <submittedName>
        <fullName evidence="3">Formyltransferase family protein</fullName>
    </submittedName>
</protein>
<dbReference type="EMBL" id="AP029612">
    <property type="protein sequence ID" value="BFG70379.1"/>
    <property type="molecule type" value="Genomic_DNA"/>
</dbReference>
<dbReference type="GO" id="GO:0005829">
    <property type="term" value="C:cytosol"/>
    <property type="evidence" value="ECO:0007669"/>
    <property type="project" value="TreeGrafter"/>
</dbReference>
<proteinExistence type="predicted"/>
<dbReference type="RefSeq" id="WP_353550660.1">
    <property type="nucleotide sequence ID" value="NZ_AP029612.1"/>
</dbReference>
<dbReference type="Pfam" id="PF02911">
    <property type="entry name" value="Formyl_trans_C"/>
    <property type="match status" value="1"/>
</dbReference>
<dbReference type="PANTHER" id="PTHR11138">
    <property type="entry name" value="METHIONYL-TRNA FORMYLTRANSFERASE"/>
    <property type="match status" value="1"/>
</dbReference>
<evidence type="ECO:0000259" key="2">
    <source>
        <dbReference type="Pfam" id="PF02911"/>
    </source>
</evidence>
<dbReference type="InterPro" id="IPR002376">
    <property type="entry name" value="Formyl_transf_N"/>
</dbReference>
<name>A0AAT9GI97_9BACT</name>
<feature type="domain" description="Formyl transferase N-terminal" evidence="1">
    <location>
        <begin position="1"/>
        <end position="167"/>
    </location>
</feature>
<evidence type="ECO:0000259" key="1">
    <source>
        <dbReference type="Pfam" id="PF00551"/>
    </source>
</evidence>
<dbReference type="InterPro" id="IPR011034">
    <property type="entry name" value="Formyl_transferase-like_C_sf"/>
</dbReference>
<dbReference type="InterPro" id="IPR036477">
    <property type="entry name" value="Formyl_transf_N_sf"/>
</dbReference>
<dbReference type="CDD" id="cd08651">
    <property type="entry name" value="FMT_core_like_4"/>
    <property type="match status" value="1"/>
</dbReference>
<gene>
    <name evidence="3" type="ORF">KACHI17_12600</name>
</gene>
<dbReference type="AlphaFoldDB" id="A0AAT9GI97"/>
<dbReference type="PANTHER" id="PTHR11138:SF5">
    <property type="entry name" value="METHIONYL-TRNA FORMYLTRANSFERASE, MITOCHONDRIAL"/>
    <property type="match status" value="1"/>
</dbReference>
<reference evidence="3" key="1">
    <citation type="submission" date="2024-02" db="EMBL/GenBank/DDBJ databases">
        <title>Sediminibacterium planktonica sp. nov. and Sediminibacterium longus sp. nov., isolated from surface lake and river water.</title>
        <authorList>
            <person name="Watanabe K."/>
            <person name="Takemine S."/>
            <person name="Ishii Y."/>
            <person name="Ogata Y."/>
            <person name="Shindo C."/>
            <person name="Suda W."/>
        </authorList>
    </citation>
    <scope>NUCLEOTIDE SEQUENCE</scope>
    <source>
        <strain evidence="3">KACHI17</strain>
    </source>
</reference>
<dbReference type="GO" id="GO:0004479">
    <property type="term" value="F:methionyl-tRNA formyltransferase activity"/>
    <property type="evidence" value="ECO:0007669"/>
    <property type="project" value="TreeGrafter"/>
</dbReference>